<keyword evidence="8 17" id="KW-0418">Kinase</keyword>
<organism evidence="17 18">
    <name type="scientific">Methanospirillum hungatei JF-1 (strain ATCC 27890 / DSM 864 / NBRC 100397 / JF-1)</name>
    <dbReference type="NCBI Taxonomy" id="323259"/>
    <lineage>
        <taxon>Archaea</taxon>
        <taxon>Methanobacteriati</taxon>
        <taxon>Methanobacteriota</taxon>
        <taxon>Stenosarchaea group</taxon>
        <taxon>Methanomicrobia</taxon>
        <taxon>Methanomicrobiales</taxon>
        <taxon>Methanospirillaceae</taxon>
        <taxon>Methanospirillum</taxon>
    </lineage>
</organism>
<keyword evidence="7 12" id="KW-0812">Transmembrane</keyword>
<evidence type="ECO:0000256" key="10">
    <source>
        <dbReference type="ARBA" id="ARBA00023136"/>
    </source>
</evidence>
<dbReference type="GeneID" id="25393450"/>
<dbReference type="InterPro" id="IPR052162">
    <property type="entry name" value="Sensor_kinase/Photoreceptor"/>
</dbReference>
<dbReference type="InterPro" id="IPR003660">
    <property type="entry name" value="HAMP_dom"/>
</dbReference>
<feature type="domain" description="PAS" evidence="14">
    <location>
        <begin position="392"/>
        <end position="466"/>
    </location>
</feature>
<feature type="transmembrane region" description="Helical" evidence="12">
    <location>
        <begin position="296"/>
        <end position="318"/>
    </location>
</feature>
<evidence type="ECO:0000259" key="16">
    <source>
        <dbReference type="PROSITE" id="PS50885"/>
    </source>
</evidence>
<dbReference type="PROSITE" id="PS50113">
    <property type="entry name" value="PAC"/>
    <property type="match status" value="1"/>
</dbReference>
<dbReference type="PROSITE" id="PS50885">
    <property type="entry name" value="HAMP"/>
    <property type="match status" value="1"/>
</dbReference>
<dbReference type="Pfam" id="PF02743">
    <property type="entry name" value="dCache_1"/>
    <property type="match status" value="1"/>
</dbReference>
<dbReference type="InterPro" id="IPR003594">
    <property type="entry name" value="HATPase_dom"/>
</dbReference>
<sequence>MTYPTSPHTIPYLQRITTRTILSIVLLVILMVMIVGCGVIWIAYSEQGNTIHLTQKKTAEEVSLIISYYFSNLADNLMLLSTSSHFSTLSIKEQKEVLIDLLNDKRKLYHECTVLTPDGKEVLKLSRFYTYMPDELGNRSTESLFNRALKGETVISPIYVFPQTGLISVDIAIPVSDHQGAITHVLIGTASVLPLWSEIEKIDLGNSGYVYIVDKEGKFVAYQKISDILDRYGSLMTAYPPVQDVISEKSERTNISPYIGLKGEEVIGSYADIEGTDWAVIIELSTTEAFENILRMIHVTIAALIIGALFSGLLGYVLSRYLTDPVLNLTFTVSKIGQGNLVTDIHEITRTDEIGILARGIEQMQKNLRESYLDLELRISELTLAREKLRISEEQYRTIFEHSENPLILVEKDFSISLINKKFEELWGYSQDEVIGQKKWVEFVADPEERNRMIEYNKRRQAGEKDIPSLYNFRFKTRYGEIRDIMISVTQMPGTGQTLATLVDVTEQKRFEQELIQKNSDLHEAYEKLAANEEELRESYNTLATFEQELRMSEQKYRNIVEDQTELILRFTPQRKIIFVNDAFCSFFQLNREDILQQGGEIQEIEEYLSGILNQITALSSDNPVAFFECRIFQPDGEERWINGTIRGLFDDSGSITEYQSVARDISDRKKAEEALEKARNKLTLLNAITFEDIRNYIFTLSGYLEVQKDMVSDPAVLTLFEKEKSIVKKVSQSLEFAKDYQDMGIKPAYWQNVLQVYLYAISHLDLTHIERVEEIKGVFMYADPLLEKVFFNLAMNLVIHGKNTVTRLHLYTEMQGNDLKIIFEDNGQGIPDEQKETLFQRRNDLKKGMGLYFVREVLAITGIRIQETGVFGQGARFELIVPYGKYRFE</sequence>
<dbReference type="EnsemblBacteria" id="ABD40396">
    <property type="protein sequence ID" value="ABD40396"/>
    <property type="gene ID" value="Mhun_0640"/>
</dbReference>
<dbReference type="SMART" id="SM00086">
    <property type="entry name" value="PAC"/>
    <property type="match status" value="2"/>
</dbReference>
<keyword evidence="10 12" id="KW-0472">Membrane</keyword>
<dbReference type="Gene3D" id="3.30.450.20">
    <property type="entry name" value="PAS domain"/>
    <property type="match status" value="3"/>
</dbReference>
<evidence type="ECO:0000259" key="13">
    <source>
        <dbReference type="PROSITE" id="PS50109"/>
    </source>
</evidence>
<proteinExistence type="predicted"/>
<reference evidence="18" key="1">
    <citation type="journal article" date="2016" name="Stand. Genomic Sci.">
        <title>Complete genome sequence of Methanospirillum hungatei type strain JF1.</title>
        <authorList>
            <person name="Gunsalus R.P."/>
            <person name="Cook L.E."/>
            <person name="Crable B."/>
            <person name="Rohlin L."/>
            <person name="McDonald E."/>
            <person name="Mouttaki H."/>
            <person name="Sieber J.R."/>
            <person name="Poweleit N."/>
            <person name="Zhou H."/>
            <person name="Lapidus A.L."/>
            <person name="Daligault H.E."/>
            <person name="Land M."/>
            <person name="Gilna P."/>
            <person name="Ivanova N."/>
            <person name="Kyrpides N."/>
            <person name="Culley D.E."/>
            <person name="McInerney M.J."/>
        </authorList>
    </citation>
    <scope>NUCLEOTIDE SEQUENCE [LARGE SCALE GENOMIC DNA]</scope>
    <source>
        <strain evidence="18">ATCC 27890 / DSM 864 / NBRC 100397 / JF-1</strain>
    </source>
</reference>
<evidence type="ECO:0000256" key="9">
    <source>
        <dbReference type="ARBA" id="ARBA00022989"/>
    </source>
</evidence>
<feature type="coiled-coil region" evidence="11">
    <location>
        <begin position="662"/>
        <end position="689"/>
    </location>
</feature>
<dbReference type="Proteomes" id="UP000001941">
    <property type="component" value="Chromosome"/>
</dbReference>
<dbReference type="InParanoid" id="Q2FLJ4"/>
<evidence type="ECO:0000256" key="7">
    <source>
        <dbReference type="ARBA" id="ARBA00022692"/>
    </source>
</evidence>
<evidence type="ECO:0000256" key="1">
    <source>
        <dbReference type="ARBA" id="ARBA00000085"/>
    </source>
</evidence>
<dbReference type="HOGENOM" id="CLU_324325_0_0_2"/>
<feature type="domain" description="Histidine kinase" evidence="13">
    <location>
        <begin position="787"/>
        <end position="886"/>
    </location>
</feature>
<dbReference type="SMART" id="SM00387">
    <property type="entry name" value="HATPase_c"/>
    <property type="match status" value="1"/>
</dbReference>
<dbReference type="InterPro" id="IPR035965">
    <property type="entry name" value="PAS-like_dom_sf"/>
</dbReference>
<dbReference type="eggNOG" id="arCOG02320">
    <property type="taxonomic scope" value="Archaea"/>
</dbReference>
<feature type="coiled-coil region" evidence="11">
    <location>
        <begin position="519"/>
        <end position="563"/>
    </location>
</feature>
<dbReference type="SUPFAM" id="SSF55874">
    <property type="entry name" value="ATPase domain of HSP90 chaperone/DNA topoisomerase II/histidine kinase"/>
    <property type="match status" value="1"/>
</dbReference>
<evidence type="ECO:0000259" key="15">
    <source>
        <dbReference type="PROSITE" id="PS50113"/>
    </source>
</evidence>
<evidence type="ECO:0000256" key="3">
    <source>
        <dbReference type="ARBA" id="ARBA00012438"/>
    </source>
</evidence>
<dbReference type="Pfam" id="PF13426">
    <property type="entry name" value="PAS_9"/>
    <property type="match status" value="1"/>
</dbReference>
<evidence type="ECO:0000256" key="11">
    <source>
        <dbReference type="SAM" id="Coils"/>
    </source>
</evidence>
<dbReference type="RefSeq" id="WP_011447680.1">
    <property type="nucleotide sequence ID" value="NC_007796.1"/>
</dbReference>
<feature type="transmembrane region" description="Helical" evidence="12">
    <location>
        <begin position="20"/>
        <end position="44"/>
    </location>
</feature>
<accession>Q2FLJ4</accession>
<keyword evidence="11" id="KW-0175">Coiled coil</keyword>
<dbReference type="Pfam" id="PF00672">
    <property type="entry name" value="HAMP"/>
    <property type="match status" value="1"/>
</dbReference>
<evidence type="ECO:0000259" key="14">
    <source>
        <dbReference type="PROSITE" id="PS50112"/>
    </source>
</evidence>
<dbReference type="Pfam" id="PF02518">
    <property type="entry name" value="HATPase_c"/>
    <property type="match status" value="1"/>
</dbReference>
<dbReference type="InterPro" id="IPR033479">
    <property type="entry name" value="dCache_1"/>
</dbReference>
<dbReference type="NCBIfam" id="TIGR00229">
    <property type="entry name" value="sensory_box"/>
    <property type="match status" value="2"/>
</dbReference>
<dbReference type="InterPro" id="IPR036890">
    <property type="entry name" value="HATPase_C_sf"/>
</dbReference>
<feature type="domain" description="PAC" evidence="15">
    <location>
        <begin position="626"/>
        <end position="678"/>
    </location>
</feature>
<keyword evidence="6 17" id="KW-0808">Transferase</keyword>
<dbReference type="CDD" id="cd06225">
    <property type="entry name" value="HAMP"/>
    <property type="match status" value="1"/>
</dbReference>
<dbReference type="InterPro" id="IPR001610">
    <property type="entry name" value="PAC"/>
</dbReference>
<dbReference type="SUPFAM" id="SSF158472">
    <property type="entry name" value="HAMP domain-like"/>
    <property type="match status" value="1"/>
</dbReference>
<evidence type="ECO:0000256" key="8">
    <source>
        <dbReference type="ARBA" id="ARBA00022777"/>
    </source>
</evidence>
<dbReference type="SMART" id="SM00304">
    <property type="entry name" value="HAMP"/>
    <property type="match status" value="1"/>
</dbReference>
<name>Q2FLJ4_METHJ</name>
<dbReference type="OrthoDB" id="110779at2157"/>
<evidence type="ECO:0000313" key="18">
    <source>
        <dbReference type="Proteomes" id="UP000001941"/>
    </source>
</evidence>
<gene>
    <name evidence="17" type="ordered locus">Mhun_0640</name>
</gene>
<keyword evidence="18" id="KW-1185">Reference proteome</keyword>
<dbReference type="PROSITE" id="PS50109">
    <property type="entry name" value="HIS_KIN"/>
    <property type="match status" value="1"/>
</dbReference>
<keyword evidence="4" id="KW-1003">Cell membrane</keyword>
<dbReference type="GO" id="GO:0005886">
    <property type="term" value="C:plasma membrane"/>
    <property type="evidence" value="ECO:0007669"/>
    <property type="project" value="UniProtKB-SubCell"/>
</dbReference>
<evidence type="ECO:0000313" key="17">
    <source>
        <dbReference type="EMBL" id="ABD40396.1"/>
    </source>
</evidence>
<dbReference type="Pfam" id="PF13188">
    <property type="entry name" value="PAS_8"/>
    <property type="match status" value="1"/>
</dbReference>
<dbReference type="SMART" id="SM00091">
    <property type="entry name" value="PAS"/>
    <property type="match status" value="2"/>
</dbReference>
<evidence type="ECO:0000256" key="4">
    <source>
        <dbReference type="ARBA" id="ARBA00022475"/>
    </source>
</evidence>
<dbReference type="KEGG" id="mhu:Mhun_0640"/>
<dbReference type="GO" id="GO:0007165">
    <property type="term" value="P:signal transduction"/>
    <property type="evidence" value="ECO:0007669"/>
    <property type="project" value="InterPro"/>
</dbReference>
<dbReference type="eggNOG" id="arCOG06193">
    <property type="taxonomic scope" value="Archaea"/>
</dbReference>
<dbReference type="Gene3D" id="3.30.565.10">
    <property type="entry name" value="Histidine kinase-like ATPase, C-terminal domain"/>
    <property type="match status" value="1"/>
</dbReference>
<dbReference type="Gene3D" id="6.10.340.10">
    <property type="match status" value="1"/>
</dbReference>
<dbReference type="EC" id="2.7.13.3" evidence="3"/>
<evidence type="ECO:0000256" key="6">
    <source>
        <dbReference type="ARBA" id="ARBA00022679"/>
    </source>
</evidence>
<evidence type="ECO:0000256" key="12">
    <source>
        <dbReference type="SAM" id="Phobius"/>
    </source>
</evidence>
<dbReference type="SUPFAM" id="SSF55785">
    <property type="entry name" value="PYP-like sensor domain (PAS domain)"/>
    <property type="match status" value="2"/>
</dbReference>
<feature type="domain" description="HAMP" evidence="16">
    <location>
        <begin position="320"/>
        <end position="373"/>
    </location>
</feature>
<dbReference type="CDD" id="cd00075">
    <property type="entry name" value="HATPase"/>
    <property type="match status" value="1"/>
</dbReference>
<keyword evidence="5" id="KW-0597">Phosphoprotein</keyword>
<evidence type="ECO:0000256" key="2">
    <source>
        <dbReference type="ARBA" id="ARBA00004651"/>
    </source>
</evidence>
<dbReference type="CDD" id="cd00130">
    <property type="entry name" value="PAS"/>
    <property type="match status" value="2"/>
</dbReference>
<evidence type="ECO:0000256" key="5">
    <source>
        <dbReference type="ARBA" id="ARBA00022553"/>
    </source>
</evidence>
<comment type="catalytic activity">
    <reaction evidence="1">
        <text>ATP + protein L-histidine = ADP + protein N-phospho-L-histidine.</text>
        <dbReference type="EC" id="2.7.13.3"/>
    </reaction>
</comment>
<comment type="subcellular location">
    <subcellularLocation>
        <location evidence="2">Cell membrane</location>
        <topology evidence="2">Multi-pass membrane protein</topology>
    </subcellularLocation>
</comment>
<dbReference type="EMBL" id="CP000254">
    <property type="protein sequence ID" value="ABD40396.1"/>
    <property type="molecule type" value="Genomic_DNA"/>
</dbReference>
<dbReference type="InterPro" id="IPR000700">
    <property type="entry name" value="PAS-assoc_C"/>
</dbReference>
<keyword evidence="9 12" id="KW-1133">Transmembrane helix</keyword>
<dbReference type="PANTHER" id="PTHR43304:SF1">
    <property type="entry name" value="PAC DOMAIN-CONTAINING PROTEIN"/>
    <property type="match status" value="1"/>
</dbReference>
<dbReference type="InterPro" id="IPR005467">
    <property type="entry name" value="His_kinase_dom"/>
</dbReference>
<dbReference type="PROSITE" id="PS50112">
    <property type="entry name" value="PAS"/>
    <property type="match status" value="1"/>
</dbReference>
<dbReference type="InterPro" id="IPR000014">
    <property type="entry name" value="PAS"/>
</dbReference>
<dbReference type="GO" id="GO:0004673">
    <property type="term" value="F:protein histidine kinase activity"/>
    <property type="evidence" value="ECO:0007669"/>
    <property type="project" value="UniProtKB-EC"/>
</dbReference>
<dbReference type="AlphaFoldDB" id="Q2FLJ4"/>
<dbReference type="CDD" id="cd12912">
    <property type="entry name" value="PDC2_MCP_like"/>
    <property type="match status" value="1"/>
</dbReference>
<dbReference type="PANTHER" id="PTHR43304">
    <property type="entry name" value="PHYTOCHROME-LIKE PROTEIN CPH1"/>
    <property type="match status" value="1"/>
</dbReference>
<protein>
    <recommendedName>
        <fullName evidence="3">histidine kinase</fullName>
        <ecNumber evidence="3">2.7.13.3</ecNumber>
    </recommendedName>
</protein>
<dbReference type="STRING" id="323259.Mhun_0640"/>